<sequence>MPDNEYDRRPTNRDKKVGLNEDQIQWIVTEVYPEVSKWMEAQTDRLGYDLRGWEPVDKPIKKIKSKSHRDFHKSGQSSVILTSSTKKVRRKASSNNGTINGNSLTTGTSECSFNLNYKRLTKLISDLEPFDPYWSTIKVINLSSRRLDSVIRLKEILPLDPVKESRTSKWVKYWVYALKVLDKRHTQKEKKGMDKKILETEPNGGNVASSSGKSSSKVIDILEPDVAKEETGVTHDEFSVESSCLLSEEKEEQKENNKENGKDDNEGDYEDCYGRIDAQAAQKFKTNSRVASQSGQEKEQLPEFCHPKAQVHLLKDNDDPQATEKINQGEEQAENKKNSRVKIKDKILFKKLPKLNMDQNSCLRDELENESLNNFERASSRQWLQKIKKSSLSFIKRGGIGGEEEVFIFKRIKVENLDKSYFEFDRIVSSLNRPMEDNQYKFDADNKPELFILPKMMIHHQLQTLFKFNSGRVVHIGRLRIEFINEVNCQRMIEFDWRKGWSKQISQLKSQLGSTCDKIFLVELGAQSINDGFDRWALKIFKS</sequence>
<evidence type="ECO:0000313" key="4">
    <source>
        <dbReference type="EMBL" id="CAH7687954.1"/>
    </source>
</evidence>
<dbReference type="GO" id="GO:1902412">
    <property type="term" value="P:regulation of mitotic cytokinesis"/>
    <property type="evidence" value="ECO:0007669"/>
    <property type="project" value="TreeGrafter"/>
</dbReference>
<dbReference type="GO" id="GO:0035591">
    <property type="term" value="F:signaling adaptor activity"/>
    <property type="evidence" value="ECO:0007669"/>
    <property type="project" value="TreeGrafter"/>
</dbReference>
<dbReference type="PANTHER" id="PTHR47566">
    <property type="match status" value="1"/>
</dbReference>
<organism evidence="4 5">
    <name type="scientific">Phakopsora pachyrhizi</name>
    <name type="common">Asian soybean rust disease fungus</name>
    <dbReference type="NCBI Taxonomy" id="170000"/>
    <lineage>
        <taxon>Eukaryota</taxon>
        <taxon>Fungi</taxon>
        <taxon>Dikarya</taxon>
        <taxon>Basidiomycota</taxon>
        <taxon>Pucciniomycotina</taxon>
        <taxon>Pucciniomycetes</taxon>
        <taxon>Pucciniales</taxon>
        <taxon>Phakopsoraceae</taxon>
        <taxon>Phakopsora</taxon>
    </lineage>
</organism>
<accession>A0AAV0BLM5</accession>
<keyword evidence="2" id="KW-0677">Repeat</keyword>
<dbReference type="PANTHER" id="PTHR47566:SF1">
    <property type="entry name" value="PROTEIN NUD1"/>
    <property type="match status" value="1"/>
</dbReference>
<feature type="region of interest" description="Disordered" evidence="3">
    <location>
        <begin position="82"/>
        <end position="101"/>
    </location>
</feature>
<feature type="region of interest" description="Disordered" evidence="3">
    <location>
        <begin position="229"/>
        <end position="271"/>
    </location>
</feature>
<protein>
    <submittedName>
        <fullName evidence="4">Uncharacterized protein</fullName>
    </submittedName>
</protein>
<dbReference type="Proteomes" id="UP001153365">
    <property type="component" value="Unassembled WGS sequence"/>
</dbReference>
<feature type="compositionally biased region" description="Basic and acidic residues" evidence="3">
    <location>
        <begin position="229"/>
        <end position="238"/>
    </location>
</feature>
<name>A0AAV0BLM5_PHAPC</name>
<gene>
    <name evidence="4" type="ORF">PPACK8108_LOCUS22826</name>
</gene>
<reference evidence="4" key="1">
    <citation type="submission" date="2022-06" db="EMBL/GenBank/DDBJ databases">
        <authorList>
            <consortium name="SYNGENTA / RWTH Aachen University"/>
        </authorList>
    </citation>
    <scope>NUCLEOTIDE SEQUENCE</scope>
</reference>
<dbReference type="GO" id="GO:0031028">
    <property type="term" value="P:septation initiation signaling"/>
    <property type="evidence" value="ECO:0007669"/>
    <property type="project" value="TreeGrafter"/>
</dbReference>
<evidence type="ECO:0000256" key="1">
    <source>
        <dbReference type="ARBA" id="ARBA00022614"/>
    </source>
</evidence>
<proteinExistence type="predicted"/>
<dbReference type="AlphaFoldDB" id="A0AAV0BLM5"/>
<evidence type="ECO:0000256" key="3">
    <source>
        <dbReference type="SAM" id="MobiDB-lite"/>
    </source>
</evidence>
<feature type="compositionally biased region" description="Basic and acidic residues" evidence="3">
    <location>
        <begin position="247"/>
        <end position="264"/>
    </location>
</feature>
<evidence type="ECO:0000256" key="2">
    <source>
        <dbReference type="ARBA" id="ARBA00022737"/>
    </source>
</evidence>
<dbReference type="GO" id="GO:0061499">
    <property type="term" value="C:outer plaque of mitotic spindle pole body"/>
    <property type="evidence" value="ECO:0007669"/>
    <property type="project" value="TreeGrafter"/>
</dbReference>
<feature type="compositionally biased region" description="Basic and acidic residues" evidence="3">
    <location>
        <begin position="189"/>
        <end position="199"/>
    </location>
</feature>
<evidence type="ECO:0000313" key="5">
    <source>
        <dbReference type="Proteomes" id="UP001153365"/>
    </source>
</evidence>
<dbReference type="InterPro" id="IPR052574">
    <property type="entry name" value="CDIRP"/>
</dbReference>
<comment type="caution">
    <text evidence="4">The sequence shown here is derived from an EMBL/GenBank/DDBJ whole genome shotgun (WGS) entry which is preliminary data.</text>
</comment>
<keyword evidence="5" id="KW-1185">Reference proteome</keyword>
<keyword evidence="1" id="KW-0433">Leucine-rich repeat</keyword>
<feature type="region of interest" description="Disordered" evidence="3">
    <location>
        <begin position="189"/>
        <end position="216"/>
    </location>
</feature>
<dbReference type="EMBL" id="CALTRL010005923">
    <property type="protein sequence ID" value="CAH7687954.1"/>
    <property type="molecule type" value="Genomic_DNA"/>
</dbReference>